<protein>
    <recommendedName>
        <fullName evidence="6">Ribose 1,5-bisphosphate phosphokinase PhnN</fullName>
        <ecNumber evidence="6">2.7.4.23</ecNumber>
    </recommendedName>
    <alternativeName>
        <fullName evidence="6">Ribose 1,5-bisphosphokinase</fullName>
    </alternativeName>
</protein>
<dbReference type="OrthoDB" id="341217at2"/>
<keyword evidence="5 6" id="KW-0067">ATP-binding</keyword>
<evidence type="ECO:0000256" key="5">
    <source>
        <dbReference type="ARBA" id="ARBA00022840"/>
    </source>
</evidence>
<gene>
    <name evidence="6 8" type="primary">phnN</name>
    <name evidence="8" type="ORF">C7I84_02950</name>
</gene>
<evidence type="ECO:0000259" key="7">
    <source>
        <dbReference type="SMART" id="SM00072"/>
    </source>
</evidence>
<comment type="similarity">
    <text evidence="6">Belongs to the ribose 1,5-bisphosphokinase family.</text>
</comment>
<keyword evidence="3 6" id="KW-0808">Transferase</keyword>
<reference evidence="8 9" key="1">
    <citation type="submission" date="2018-03" db="EMBL/GenBank/DDBJ databases">
        <title>The draft genome of Mesorhizobium sp. 6GN-30.</title>
        <authorList>
            <person name="Liu L."/>
            <person name="Li L."/>
            <person name="Wang T."/>
            <person name="Zhang X."/>
            <person name="Liang L."/>
        </authorList>
    </citation>
    <scope>NUCLEOTIDE SEQUENCE [LARGE SCALE GENOMIC DNA]</scope>
    <source>
        <strain evidence="8 9">6GN30</strain>
    </source>
</reference>
<dbReference type="SUPFAM" id="SSF52540">
    <property type="entry name" value="P-loop containing nucleoside triphosphate hydrolases"/>
    <property type="match status" value="1"/>
</dbReference>
<dbReference type="EC" id="2.7.4.23" evidence="6"/>
<feature type="binding site" evidence="6">
    <location>
        <begin position="6"/>
        <end position="13"/>
    </location>
    <ligand>
        <name>ATP</name>
        <dbReference type="ChEBI" id="CHEBI:30616"/>
    </ligand>
</feature>
<dbReference type="EMBL" id="PXYK01000002">
    <property type="protein sequence ID" value="PSJ65320.1"/>
    <property type="molecule type" value="Genomic_DNA"/>
</dbReference>
<accession>A0A2P7SS61</accession>
<proteinExistence type="inferred from homology"/>
<dbReference type="NCBIfam" id="TIGR02322">
    <property type="entry name" value="phosphon_PhnN"/>
    <property type="match status" value="1"/>
</dbReference>
<dbReference type="SMART" id="SM00072">
    <property type="entry name" value="GuKc"/>
    <property type="match status" value="1"/>
</dbReference>
<evidence type="ECO:0000256" key="4">
    <source>
        <dbReference type="ARBA" id="ARBA00022741"/>
    </source>
</evidence>
<dbReference type="Proteomes" id="UP000241229">
    <property type="component" value="Unassembled WGS sequence"/>
</dbReference>
<comment type="pathway">
    <text evidence="2 6">Metabolic intermediate biosynthesis; 5-phospho-alpha-D-ribose 1-diphosphate biosynthesis; 5-phospho-alpha-D-ribose 1-diphosphate from D-ribose 5-phosphate (route II): step 3/3.</text>
</comment>
<name>A0A2P7SS61_9HYPH</name>
<organism evidence="8 9">
    <name type="scientific">Kumtagia ephedrae</name>
    <dbReference type="NCBI Taxonomy" id="2116701"/>
    <lineage>
        <taxon>Bacteria</taxon>
        <taxon>Pseudomonadati</taxon>
        <taxon>Pseudomonadota</taxon>
        <taxon>Alphaproteobacteria</taxon>
        <taxon>Hyphomicrobiales</taxon>
        <taxon>Phyllobacteriaceae</taxon>
        <taxon>Kumtagia</taxon>
    </lineage>
</organism>
<dbReference type="GO" id="GO:0033863">
    <property type="term" value="F:ribose 1,5-bisphosphate phosphokinase activity"/>
    <property type="evidence" value="ECO:0007669"/>
    <property type="project" value="UniProtKB-UniRule"/>
</dbReference>
<keyword evidence="9" id="KW-1185">Reference proteome</keyword>
<dbReference type="InterPro" id="IPR008145">
    <property type="entry name" value="GK/Ca_channel_bsu"/>
</dbReference>
<comment type="catalytic activity">
    <reaction evidence="1 6">
        <text>alpha-D-ribose 1,5-bisphosphate + ATP = 5-phospho-alpha-D-ribose 1-diphosphate + ADP</text>
        <dbReference type="Rhea" id="RHEA:20109"/>
        <dbReference type="ChEBI" id="CHEBI:30616"/>
        <dbReference type="ChEBI" id="CHEBI:58017"/>
        <dbReference type="ChEBI" id="CHEBI:68688"/>
        <dbReference type="ChEBI" id="CHEBI:456216"/>
        <dbReference type="EC" id="2.7.4.23"/>
    </reaction>
</comment>
<evidence type="ECO:0000256" key="1">
    <source>
        <dbReference type="ARBA" id="ARBA00000373"/>
    </source>
</evidence>
<dbReference type="Pfam" id="PF13238">
    <property type="entry name" value="AAA_18"/>
    <property type="match status" value="1"/>
</dbReference>
<dbReference type="InterPro" id="IPR012699">
    <property type="entry name" value="PhnN"/>
</dbReference>
<dbReference type="InterPro" id="IPR027417">
    <property type="entry name" value="P-loop_NTPase"/>
</dbReference>
<dbReference type="UniPathway" id="UPA00087">
    <property type="reaction ID" value="UER00175"/>
</dbReference>
<evidence type="ECO:0000256" key="6">
    <source>
        <dbReference type="HAMAP-Rule" id="MF_00836"/>
    </source>
</evidence>
<comment type="function">
    <text evidence="6">Catalyzes the phosphorylation of ribose 1,5-bisphosphate to 5-phospho-D-ribosyl alpha-1-diphosphate (PRPP).</text>
</comment>
<evidence type="ECO:0000313" key="9">
    <source>
        <dbReference type="Proteomes" id="UP000241229"/>
    </source>
</evidence>
<sequence length="182" mass="18980">MIAVVGPSGAGKDSLINYARERLPADPSVLFVRRVVTRTALAGAEDHDSLSVASFQALQAAGRFAVTWEAHGLLYAIPAHVREHLASGGVAVVNGSRAALPAIRSVFGRVLAVHVTCNPDVLSVRLAARGREDPQQQRNRLARAALPGDDLADAIEIDNSDELATAGDALVTAIRTATGGGF</sequence>
<dbReference type="HAMAP" id="MF_00836">
    <property type="entry name" value="PhnN"/>
    <property type="match status" value="1"/>
</dbReference>
<dbReference type="GO" id="GO:0005524">
    <property type="term" value="F:ATP binding"/>
    <property type="evidence" value="ECO:0007669"/>
    <property type="project" value="UniProtKB-KW"/>
</dbReference>
<dbReference type="RefSeq" id="WP_106770660.1">
    <property type="nucleotide sequence ID" value="NZ_PXYK01000002.1"/>
</dbReference>
<dbReference type="Gene3D" id="3.40.50.300">
    <property type="entry name" value="P-loop containing nucleotide triphosphate hydrolases"/>
    <property type="match status" value="1"/>
</dbReference>
<evidence type="ECO:0000256" key="3">
    <source>
        <dbReference type="ARBA" id="ARBA00022679"/>
    </source>
</evidence>
<dbReference type="GO" id="GO:0019634">
    <property type="term" value="P:organic phosphonate metabolic process"/>
    <property type="evidence" value="ECO:0007669"/>
    <property type="project" value="UniProtKB-UniRule"/>
</dbReference>
<comment type="caution">
    <text evidence="8">The sequence shown here is derived from an EMBL/GenBank/DDBJ whole genome shotgun (WGS) entry which is preliminary data.</text>
</comment>
<dbReference type="AlphaFoldDB" id="A0A2P7SS61"/>
<dbReference type="GO" id="GO:0006015">
    <property type="term" value="P:5-phosphoribose 1-diphosphate biosynthetic process"/>
    <property type="evidence" value="ECO:0007669"/>
    <property type="project" value="UniProtKB-UniRule"/>
</dbReference>
<keyword evidence="8" id="KW-0418">Kinase</keyword>
<evidence type="ECO:0000256" key="2">
    <source>
        <dbReference type="ARBA" id="ARBA00005069"/>
    </source>
</evidence>
<keyword evidence="4 6" id="KW-0547">Nucleotide-binding</keyword>
<feature type="domain" description="Guanylate kinase/L-type calcium channel beta subunit" evidence="7">
    <location>
        <begin position="2"/>
        <end position="178"/>
    </location>
</feature>
<evidence type="ECO:0000313" key="8">
    <source>
        <dbReference type="EMBL" id="PSJ65320.1"/>
    </source>
</evidence>